<feature type="non-terminal residue" evidence="6">
    <location>
        <position position="831"/>
    </location>
</feature>
<dbReference type="PANTHER" id="PTHR10997">
    <property type="entry name" value="IMPORTIN-7, 8, 11"/>
    <property type="match status" value="1"/>
</dbReference>
<evidence type="ECO:0000256" key="4">
    <source>
        <dbReference type="ARBA" id="ARBA00023242"/>
    </source>
</evidence>
<dbReference type="GO" id="GO:0005829">
    <property type="term" value="C:cytosol"/>
    <property type="evidence" value="ECO:0007669"/>
    <property type="project" value="TreeGrafter"/>
</dbReference>
<dbReference type="Gene3D" id="1.25.10.10">
    <property type="entry name" value="Leucine-rich Repeat Variant"/>
    <property type="match status" value="1"/>
</dbReference>
<protein>
    <recommendedName>
        <fullName evidence="5">Importin N-terminal domain-containing protein</fullName>
    </recommendedName>
</protein>
<dbReference type="EMBL" id="JANBUW010000065">
    <property type="protein sequence ID" value="KAJ2849654.1"/>
    <property type="molecule type" value="Genomic_DNA"/>
</dbReference>
<evidence type="ECO:0000313" key="7">
    <source>
        <dbReference type="Proteomes" id="UP001139887"/>
    </source>
</evidence>
<dbReference type="GO" id="GO:0031267">
    <property type="term" value="F:small GTPase binding"/>
    <property type="evidence" value="ECO:0007669"/>
    <property type="project" value="InterPro"/>
</dbReference>
<evidence type="ECO:0000256" key="1">
    <source>
        <dbReference type="ARBA" id="ARBA00004123"/>
    </source>
</evidence>
<evidence type="ECO:0000259" key="5">
    <source>
        <dbReference type="PROSITE" id="PS50166"/>
    </source>
</evidence>
<dbReference type="GO" id="GO:0005635">
    <property type="term" value="C:nuclear envelope"/>
    <property type="evidence" value="ECO:0007669"/>
    <property type="project" value="TreeGrafter"/>
</dbReference>
<dbReference type="InterPro" id="IPR016024">
    <property type="entry name" value="ARM-type_fold"/>
</dbReference>
<keyword evidence="4" id="KW-0539">Nucleus</keyword>
<accession>A0A9W8LZV2</accession>
<dbReference type="AlphaFoldDB" id="A0A9W8LZV2"/>
<keyword evidence="7" id="KW-1185">Reference proteome</keyword>
<sequence>MEQQLFEALQGTLSADAGIRHQSEQTLKQLELNTRFSLAAANVALTDAVEASMRQAAVIQIRRYVGRHWSIGSAKYEAGPIPDQEVKAQVRRKVFSLLTSPDRKLRMAAAATVASMAQFDWPDEWPQLFSQLVNLVQGNDDHALAALSVFSEWVNGDMAEQQLEQISVLIPELMRIFSSSDYSAATRVLAVRVFSDCIDVIASMSIAKREFVDAHVPPILCQWMEIALQVIRQPLSGDSNGPVISLKTECIKAIVKATMGIPRHLGPYAPAVLEAVWDQLKALQDPYLYAFVYQNSAHSEEATNMLVYCEDDGDANTIDSFLCGIFEWISRVADSKAMRNVFVIKAPSVEPTSFFVDLVNVLICYGQITTEMIEDWTDDMDLFVADEDEEGYRFNVRVAVQELLQSLEETFARPLALAVGQVAQTRSQLASRWRDEQNDNWWLVSEAALWGIGCISSSVTALGAKGTFDLSKLFDINVWPLAQASEFPFGQGRAFIFASHLSAELPTEIATAFVRASANAVADTQLHPAVRLSAVRAIANFCRSLPGDLIKPQQERFINGLASIIPRLSEDSAHIALEALHATLRVDQGLTASLEPVISEVAMGVWQKYPGDVLLTSIVIDIVEDMASNSHAREAFSLRALPVIGSAITQATDGMVVSSGIDLLSGLIKGVPSPMPNGYTEAIFPSLMRVLASSNDSEVLQSGQTCLKYFVQKDAERIAQWHDENGQSGLAHIVQFVAVLLSPNASESAALFVGDLIAKIVQKCGSYITGDNFAKLVRIVTIRLSTAHTSSFCAANIPFYAQLIVRHPAETVALLNSIDCGDGRSGLEVVL</sequence>
<dbReference type="Pfam" id="PF25018">
    <property type="entry name" value="HEAT_IPO9_c"/>
    <property type="match status" value="1"/>
</dbReference>
<evidence type="ECO:0000256" key="2">
    <source>
        <dbReference type="ARBA" id="ARBA00022448"/>
    </source>
</evidence>
<dbReference type="GO" id="GO:0006606">
    <property type="term" value="P:protein import into nucleus"/>
    <property type="evidence" value="ECO:0007669"/>
    <property type="project" value="TreeGrafter"/>
</dbReference>
<dbReference type="Pfam" id="PF03810">
    <property type="entry name" value="IBN_N"/>
    <property type="match status" value="1"/>
</dbReference>
<name>A0A9W8LZV2_9FUNG</name>
<dbReference type="PROSITE" id="PS50166">
    <property type="entry name" value="IMPORTIN_B_NT"/>
    <property type="match status" value="1"/>
</dbReference>
<dbReference type="SUPFAM" id="SSF48371">
    <property type="entry name" value="ARM repeat"/>
    <property type="match status" value="1"/>
</dbReference>
<dbReference type="InterPro" id="IPR011989">
    <property type="entry name" value="ARM-like"/>
</dbReference>
<dbReference type="SMART" id="SM00913">
    <property type="entry name" value="IBN_N"/>
    <property type="match status" value="1"/>
</dbReference>
<feature type="domain" description="Importin N-terminal" evidence="5">
    <location>
        <begin position="23"/>
        <end position="100"/>
    </location>
</feature>
<dbReference type="InterPro" id="IPR001494">
    <property type="entry name" value="Importin-beta_N"/>
</dbReference>
<reference evidence="6" key="1">
    <citation type="submission" date="2022-07" db="EMBL/GenBank/DDBJ databases">
        <title>Phylogenomic reconstructions and comparative analyses of Kickxellomycotina fungi.</title>
        <authorList>
            <person name="Reynolds N.K."/>
            <person name="Stajich J.E."/>
            <person name="Barry K."/>
            <person name="Grigoriev I.V."/>
            <person name="Crous P."/>
            <person name="Smith M.E."/>
        </authorList>
    </citation>
    <scope>NUCLEOTIDE SEQUENCE</scope>
    <source>
        <strain evidence="6">NRRL 1566</strain>
    </source>
</reference>
<keyword evidence="3" id="KW-0653">Protein transport</keyword>
<dbReference type="PANTHER" id="PTHR10997:SF9">
    <property type="entry name" value="IMPORTIN-9"/>
    <property type="match status" value="1"/>
</dbReference>
<dbReference type="OrthoDB" id="431626at2759"/>
<comment type="subcellular location">
    <subcellularLocation>
        <location evidence="1">Nucleus</location>
    </subcellularLocation>
</comment>
<evidence type="ECO:0000256" key="3">
    <source>
        <dbReference type="ARBA" id="ARBA00022927"/>
    </source>
</evidence>
<proteinExistence type="predicted"/>
<gene>
    <name evidence="6" type="ORF">IWW36_002458</name>
</gene>
<comment type="caution">
    <text evidence="6">The sequence shown here is derived from an EMBL/GenBank/DDBJ whole genome shotgun (WGS) entry which is preliminary data.</text>
</comment>
<organism evidence="6 7">
    <name type="scientific">Coemansia brasiliensis</name>
    <dbReference type="NCBI Taxonomy" id="2650707"/>
    <lineage>
        <taxon>Eukaryota</taxon>
        <taxon>Fungi</taxon>
        <taxon>Fungi incertae sedis</taxon>
        <taxon>Zoopagomycota</taxon>
        <taxon>Kickxellomycotina</taxon>
        <taxon>Kickxellomycetes</taxon>
        <taxon>Kickxellales</taxon>
        <taxon>Kickxellaceae</taxon>
        <taxon>Coemansia</taxon>
    </lineage>
</organism>
<dbReference type="Proteomes" id="UP001139887">
    <property type="component" value="Unassembled WGS sequence"/>
</dbReference>
<keyword evidence="2" id="KW-0813">Transport</keyword>
<evidence type="ECO:0000313" key="6">
    <source>
        <dbReference type="EMBL" id="KAJ2849654.1"/>
    </source>
</evidence>
<dbReference type="InterPro" id="IPR056840">
    <property type="entry name" value="HEAT_IPO9_central"/>
</dbReference>